<keyword evidence="1" id="KW-1133">Transmembrane helix</keyword>
<feature type="domain" description="Helix-turn-helix" evidence="2">
    <location>
        <begin position="22"/>
        <end position="71"/>
    </location>
</feature>
<feature type="transmembrane region" description="Helical" evidence="1">
    <location>
        <begin position="214"/>
        <end position="232"/>
    </location>
</feature>
<evidence type="ECO:0000256" key="1">
    <source>
        <dbReference type="SAM" id="Phobius"/>
    </source>
</evidence>
<protein>
    <recommendedName>
        <fullName evidence="2">Helix-turn-helix domain-containing protein</fullName>
    </recommendedName>
</protein>
<evidence type="ECO:0000259" key="2">
    <source>
        <dbReference type="Pfam" id="PF12728"/>
    </source>
</evidence>
<dbReference type="InterPro" id="IPR041657">
    <property type="entry name" value="HTH_17"/>
</dbReference>
<evidence type="ECO:0000313" key="3">
    <source>
        <dbReference type="EMBL" id="TSC65645.1"/>
    </source>
</evidence>
<accession>A0A554JB91</accession>
<dbReference type="NCBIfam" id="TIGR01764">
    <property type="entry name" value="excise"/>
    <property type="match status" value="1"/>
</dbReference>
<organism evidence="3 4">
    <name type="scientific">Candidatus Doudnabacteria bacterium Gr01-1014_77</name>
    <dbReference type="NCBI Taxonomy" id="2017133"/>
    <lineage>
        <taxon>Bacteria</taxon>
        <taxon>Candidatus Doudnaibacteriota</taxon>
    </lineage>
</organism>
<comment type="caution">
    <text evidence="3">The sequence shown here is derived from an EMBL/GenBank/DDBJ whole genome shotgun (WGS) entry which is preliminary data.</text>
</comment>
<evidence type="ECO:0000313" key="4">
    <source>
        <dbReference type="Proteomes" id="UP000319613"/>
    </source>
</evidence>
<dbReference type="Proteomes" id="UP000319613">
    <property type="component" value="Unassembled WGS sequence"/>
</dbReference>
<reference evidence="3 4" key="1">
    <citation type="submission" date="2017-07" db="EMBL/GenBank/DDBJ databases">
        <title>Mechanisms for carbon and nitrogen cycling indicate functional differentiation within the Candidate Phyla Radiation.</title>
        <authorList>
            <person name="Danczak R.E."/>
            <person name="Johnston M.D."/>
            <person name="Kenah C."/>
            <person name="Slattery M."/>
            <person name="Wrighton K.C."/>
            <person name="Wilkins M.J."/>
        </authorList>
    </citation>
    <scope>NUCLEOTIDE SEQUENCE [LARGE SCALE GENOMIC DNA]</scope>
    <source>
        <strain evidence="3">Gr01-1014_77</strain>
    </source>
</reference>
<dbReference type="EMBL" id="VMFF01000035">
    <property type="protein sequence ID" value="TSC65645.1"/>
    <property type="molecule type" value="Genomic_DNA"/>
</dbReference>
<proteinExistence type="predicted"/>
<gene>
    <name evidence="3" type="ORF">G01um101477_389</name>
</gene>
<sequence>MSEKNKIKKTNTLKEEDLEKDLLSVNEVSEQTGYHRDYVTYLARTGRLKASKIGNNWVIAKSDLQAYKNSRLGQEAGLSDSEESTSTKVEVNTKQKLEQLRTEVIDSQIVEQTSLLKKISSAVEKLSGVAAAPVVPVVKVEPEKILSKELDQKFESFQTTFKKEVADLISAKKEPVTDEGALYHTPTTAFGKIINSVTTHLSKTKNGSSVGAKYLTAALAIIALVLAGGIIYNAQLATKKIADLKNEPTKIIYDPGTPSVVKYYGKEPIPEEQKTPVKNETGLATGTGTLTGTKIIYVQSGKPGPAGPRGAQGVPGVAGPAGEKGADGKDGLAWAGNPVPPWLYAPAPIPSTTSTPPTTIFSATDLSTTRFIASTATIDDLTITNNANFNGALKVLTHNQPQLTIGYDAGNQWYATTTSTGATTFTFKGTSPSATFKPTVDSTTAFNFTTSTDLPVLTIDTLNKRIGIDNATPTSVLDILQTADSKSQVILNNTSNTASGSAEFLVQAAAVSTSLG</sequence>
<feature type="non-terminal residue" evidence="3">
    <location>
        <position position="516"/>
    </location>
</feature>
<keyword evidence="1" id="KW-0812">Transmembrane</keyword>
<dbReference type="Pfam" id="PF12728">
    <property type="entry name" value="HTH_17"/>
    <property type="match status" value="1"/>
</dbReference>
<dbReference type="GO" id="GO:0003677">
    <property type="term" value="F:DNA binding"/>
    <property type="evidence" value="ECO:0007669"/>
    <property type="project" value="InterPro"/>
</dbReference>
<keyword evidence="1" id="KW-0472">Membrane</keyword>
<dbReference type="AlphaFoldDB" id="A0A554JB91"/>
<dbReference type="InterPro" id="IPR010093">
    <property type="entry name" value="SinI_DNA-bd"/>
</dbReference>
<name>A0A554JB91_9BACT</name>